<dbReference type="InterPro" id="IPR001633">
    <property type="entry name" value="EAL_dom"/>
</dbReference>
<keyword evidence="1" id="KW-0812">Transmembrane</keyword>
<dbReference type="Pfam" id="PF00990">
    <property type="entry name" value="GGDEF"/>
    <property type="match status" value="1"/>
</dbReference>
<dbReference type="InterPro" id="IPR052155">
    <property type="entry name" value="Biofilm_reg_signaling"/>
</dbReference>
<proteinExistence type="predicted"/>
<dbReference type="AlphaFoldDB" id="A0A1H8ZUZ5"/>
<feature type="transmembrane region" description="Helical" evidence="1">
    <location>
        <begin position="58"/>
        <end position="80"/>
    </location>
</feature>
<dbReference type="SUPFAM" id="SSF55073">
    <property type="entry name" value="Nucleotide cyclase"/>
    <property type="match status" value="1"/>
</dbReference>
<dbReference type="InterPro" id="IPR035919">
    <property type="entry name" value="EAL_sf"/>
</dbReference>
<dbReference type="CDD" id="cd01949">
    <property type="entry name" value="GGDEF"/>
    <property type="match status" value="1"/>
</dbReference>
<dbReference type="PROSITE" id="PS50887">
    <property type="entry name" value="GGDEF"/>
    <property type="match status" value="1"/>
</dbReference>
<dbReference type="Gene3D" id="3.30.70.270">
    <property type="match status" value="1"/>
</dbReference>
<evidence type="ECO:0000313" key="4">
    <source>
        <dbReference type="EMBL" id="SEP68067.1"/>
    </source>
</evidence>
<accession>A0A1H8ZUZ5</accession>
<dbReference type="InterPro" id="IPR000160">
    <property type="entry name" value="GGDEF_dom"/>
</dbReference>
<evidence type="ECO:0000256" key="1">
    <source>
        <dbReference type="SAM" id="Phobius"/>
    </source>
</evidence>
<feature type="domain" description="GGDEF" evidence="3">
    <location>
        <begin position="130"/>
        <end position="272"/>
    </location>
</feature>
<dbReference type="NCBIfam" id="TIGR00254">
    <property type="entry name" value="GGDEF"/>
    <property type="match status" value="1"/>
</dbReference>
<reference evidence="4 5" key="1">
    <citation type="submission" date="2016-10" db="EMBL/GenBank/DDBJ databases">
        <authorList>
            <person name="de Groot N.N."/>
        </authorList>
    </citation>
    <scope>NUCLEOTIDE SEQUENCE [LARGE SCALE GENOMIC DNA]</scope>
    <source>
        <strain evidence="4 5">A52C2</strain>
    </source>
</reference>
<evidence type="ECO:0000259" key="3">
    <source>
        <dbReference type="PROSITE" id="PS50887"/>
    </source>
</evidence>
<evidence type="ECO:0000259" key="2">
    <source>
        <dbReference type="PROSITE" id="PS50883"/>
    </source>
</evidence>
<dbReference type="PROSITE" id="PS50883">
    <property type="entry name" value="EAL"/>
    <property type="match status" value="1"/>
</dbReference>
<feature type="domain" description="EAL" evidence="2">
    <location>
        <begin position="281"/>
        <end position="531"/>
    </location>
</feature>
<dbReference type="SMART" id="SM00052">
    <property type="entry name" value="EAL"/>
    <property type="match status" value="1"/>
</dbReference>
<dbReference type="STRING" id="1855383.SAMN05216548_101244"/>
<dbReference type="Gene3D" id="3.20.20.450">
    <property type="entry name" value="EAL domain"/>
    <property type="match status" value="1"/>
</dbReference>
<dbReference type="Pfam" id="PF00563">
    <property type="entry name" value="EAL"/>
    <property type="match status" value="1"/>
</dbReference>
<evidence type="ECO:0000313" key="5">
    <source>
        <dbReference type="Proteomes" id="UP000199647"/>
    </source>
</evidence>
<dbReference type="InterPro" id="IPR043128">
    <property type="entry name" value="Rev_trsase/Diguanyl_cyclase"/>
</dbReference>
<keyword evidence="1" id="KW-0472">Membrane</keyword>
<dbReference type="OrthoDB" id="9814202at2"/>
<feature type="transmembrane region" description="Helical" evidence="1">
    <location>
        <begin position="20"/>
        <end position="38"/>
    </location>
</feature>
<dbReference type="PANTHER" id="PTHR44757">
    <property type="entry name" value="DIGUANYLATE CYCLASE DGCP"/>
    <property type="match status" value="1"/>
</dbReference>
<dbReference type="SUPFAM" id="SSF141868">
    <property type="entry name" value="EAL domain-like"/>
    <property type="match status" value="1"/>
</dbReference>
<keyword evidence="5" id="KW-1185">Reference proteome</keyword>
<organism evidence="4 5">
    <name type="scientific">Faunimonas pinastri</name>
    <dbReference type="NCBI Taxonomy" id="1855383"/>
    <lineage>
        <taxon>Bacteria</taxon>
        <taxon>Pseudomonadati</taxon>
        <taxon>Pseudomonadota</taxon>
        <taxon>Alphaproteobacteria</taxon>
        <taxon>Hyphomicrobiales</taxon>
        <taxon>Afifellaceae</taxon>
        <taxon>Faunimonas</taxon>
    </lineage>
</organism>
<dbReference type="EMBL" id="FOFG01000001">
    <property type="protein sequence ID" value="SEP68067.1"/>
    <property type="molecule type" value="Genomic_DNA"/>
</dbReference>
<name>A0A1H8ZUZ5_9HYPH</name>
<dbReference type="InterPro" id="IPR029787">
    <property type="entry name" value="Nucleotide_cyclase"/>
</dbReference>
<dbReference type="CDD" id="cd01948">
    <property type="entry name" value="EAL"/>
    <property type="match status" value="1"/>
</dbReference>
<keyword evidence="1" id="KW-1133">Transmembrane helix</keyword>
<sequence length="540" mass="58979">MSLATEFQDLRQARMSRRLYLDLVIIFGAAALLRLWLLRSDVAPTFSGLAGERRLLGFNELVLTLCFISAAFLVFAIRCIRRQRAELTLRVAAELHARQMACHDSLTGLANRRHFEDVLNAKFAAGELEGPAALYTLDLTGFRSINEVFGHAVGDEILRIMARRLNRFSDEATLIARLGSKEFSLLCPGLGNRHQAEDLAKRIIGRLEDPVLIGSTRHEVGTALGIVMLPSTNAAVGTAKSDVAAQEALRRSEIALHEARLEMKSGICFYDDEMDAALQERAALQEYLQEAIGTDGIVPHFQAVVELSTGSIVKFESLARWQHPTLGEIPAARFIALAEDCGLIGPLTEDLLRRACEEARHWPSHVKLSVNLSPVLLRDRTIGLRFLRILGESGLAPNRLELEVTERVFVRNIDSARGILDDFRAAGIHISLDDFGTGYATLSQLQNFPFDGLKIDRSFVQTMSGSNDSAAIVGAILSLGRGLGLTVTAEGIEAVDQQQALLLDGCALGQGYLFSRAVNASEARALVLAQTAEKATAQVV</sequence>
<gene>
    <name evidence="4" type="ORF">SAMN05216548_101244</name>
</gene>
<dbReference type="PANTHER" id="PTHR44757:SF2">
    <property type="entry name" value="BIOFILM ARCHITECTURE MAINTENANCE PROTEIN MBAA"/>
    <property type="match status" value="1"/>
</dbReference>
<dbReference type="SMART" id="SM00267">
    <property type="entry name" value="GGDEF"/>
    <property type="match status" value="1"/>
</dbReference>
<dbReference type="Proteomes" id="UP000199647">
    <property type="component" value="Unassembled WGS sequence"/>
</dbReference>
<protein>
    <submittedName>
        <fullName evidence="4">Diguanylate cyclase (GGDEF) domain-containing protein</fullName>
    </submittedName>
</protein>